<dbReference type="Pfam" id="PF00436">
    <property type="entry name" value="SSB"/>
    <property type="match status" value="1"/>
</dbReference>
<dbReference type="GO" id="GO:0009295">
    <property type="term" value="C:nucleoid"/>
    <property type="evidence" value="ECO:0007669"/>
    <property type="project" value="TreeGrafter"/>
</dbReference>
<dbReference type="NCBIfam" id="TIGR00621">
    <property type="entry name" value="ssb"/>
    <property type="match status" value="1"/>
</dbReference>
<dbReference type="HAMAP" id="MF_00984">
    <property type="entry name" value="SSB"/>
    <property type="match status" value="1"/>
</dbReference>
<proteinExistence type="inferred from homology"/>
<sequence length="182" mass="19346">MAGEPIITVIGNLTADPELKYVGSGTPVASFTVASTPRTLNRNTNEWEDGEAMFIRCSVWREYAENVTESLSKGMRVIVQGRLQVRNYQRQDGSQGTSVEMQVDEVGPSLRYATAQVTRTQGRGAGGNANAGGYGQSQGGYGNQGGYGQRGQASYNAPQGGSGQDPWSQAPNGSAFDDNPPF</sequence>
<evidence type="ECO:0000313" key="5">
    <source>
        <dbReference type="EMBL" id="QOR47722.1"/>
    </source>
</evidence>
<dbReference type="GO" id="GO:0006260">
    <property type="term" value="P:DNA replication"/>
    <property type="evidence" value="ECO:0007669"/>
    <property type="project" value="InterPro"/>
</dbReference>
<feature type="region of interest" description="Disordered" evidence="4">
    <location>
        <begin position="119"/>
        <end position="182"/>
    </location>
</feature>
<dbReference type="PANTHER" id="PTHR10302:SF27">
    <property type="entry name" value="SINGLE-STRANDED DNA-BINDING PROTEIN"/>
    <property type="match status" value="1"/>
</dbReference>
<evidence type="ECO:0000256" key="1">
    <source>
        <dbReference type="ARBA" id="ARBA00023125"/>
    </source>
</evidence>
<dbReference type="PROSITE" id="PS50935">
    <property type="entry name" value="SSB"/>
    <property type="match status" value="1"/>
</dbReference>
<gene>
    <name evidence="5" type="ORF">INS90_10900</name>
</gene>
<dbReference type="SUPFAM" id="SSF50249">
    <property type="entry name" value="Nucleic acid-binding proteins"/>
    <property type="match status" value="1"/>
</dbReference>
<dbReference type="Proteomes" id="UP000594961">
    <property type="component" value="Chromosome"/>
</dbReference>
<dbReference type="GO" id="GO:0003697">
    <property type="term" value="F:single-stranded DNA binding"/>
    <property type="evidence" value="ECO:0007669"/>
    <property type="project" value="UniProtKB-UniRule"/>
</dbReference>
<name>A0A7M1R056_9ACTO</name>
<evidence type="ECO:0000256" key="4">
    <source>
        <dbReference type="SAM" id="MobiDB-lite"/>
    </source>
</evidence>
<comment type="subunit">
    <text evidence="2">Homotetramer.</text>
</comment>
<evidence type="ECO:0000256" key="3">
    <source>
        <dbReference type="RuleBase" id="RU000524"/>
    </source>
</evidence>
<accession>A0A7M1R056</accession>
<dbReference type="NCBIfam" id="NF005851">
    <property type="entry name" value="PRK07772.1"/>
    <property type="match status" value="1"/>
</dbReference>
<dbReference type="AlphaFoldDB" id="A0A7M1R056"/>
<dbReference type="InterPro" id="IPR000424">
    <property type="entry name" value="Primosome_PriB/ssb"/>
</dbReference>
<evidence type="ECO:0000313" key="6">
    <source>
        <dbReference type="Proteomes" id="UP000594961"/>
    </source>
</evidence>
<feature type="compositionally biased region" description="Polar residues" evidence="4">
    <location>
        <begin position="153"/>
        <end position="172"/>
    </location>
</feature>
<dbReference type="RefSeq" id="WP_197553159.1">
    <property type="nucleotide sequence ID" value="NZ_CP063212.1"/>
</dbReference>
<feature type="compositionally biased region" description="Gly residues" evidence="4">
    <location>
        <begin position="123"/>
        <end position="149"/>
    </location>
</feature>
<evidence type="ECO:0000256" key="2">
    <source>
        <dbReference type="HAMAP-Rule" id="MF_00984"/>
    </source>
</evidence>
<dbReference type="InterPro" id="IPR012340">
    <property type="entry name" value="NA-bd_OB-fold"/>
</dbReference>
<protein>
    <recommendedName>
        <fullName evidence="2 3">Single-stranded DNA-binding protein</fullName>
        <shortName evidence="2">SSB</shortName>
    </recommendedName>
</protein>
<dbReference type="EMBL" id="CP063212">
    <property type="protein sequence ID" value="QOR47722.1"/>
    <property type="molecule type" value="Genomic_DNA"/>
</dbReference>
<keyword evidence="1 2" id="KW-0238">DNA-binding</keyword>
<reference evidence="5 6" key="1">
    <citation type="submission" date="2020-10" db="EMBL/GenBank/DDBJ databases">
        <title>Trueperella pecoris sp. nov. isolated from bovine and porcine specimens.</title>
        <authorList>
            <person name="Schoenecker L."/>
            <person name="Schnydrig P."/>
            <person name="Brodard I."/>
            <person name="Thomann A."/>
            <person name="Hemphill A."/>
            <person name="Rodriguez-Campos S."/>
            <person name="Perreten V."/>
            <person name="Jores J."/>
            <person name="Kittl S."/>
        </authorList>
    </citation>
    <scope>NUCLEOTIDE SEQUENCE [LARGE SCALE GENOMIC DNA]</scope>
    <source>
        <strain evidence="5 6">19OD0592</strain>
    </source>
</reference>
<dbReference type="InterPro" id="IPR011344">
    <property type="entry name" value="ssDNA-bd"/>
</dbReference>
<comment type="caution">
    <text evidence="2">Lacks conserved residue(s) required for the propagation of feature annotation.</text>
</comment>
<organism evidence="5 6">
    <name type="scientific">Trueperella pecoris</name>
    <dbReference type="NCBI Taxonomy" id="2733571"/>
    <lineage>
        <taxon>Bacteria</taxon>
        <taxon>Bacillati</taxon>
        <taxon>Actinomycetota</taxon>
        <taxon>Actinomycetes</taxon>
        <taxon>Actinomycetales</taxon>
        <taxon>Actinomycetaceae</taxon>
        <taxon>Trueperella</taxon>
    </lineage>
</organism>
<dbReference type="CDD" id="cd04496">
    <property type="entry name" value="SSB_OBF"/>
    <property type="match status" value="1"/>
</dbReference>
<dbReference type="PANTHER" id="PTHR10302">
    <property type="entry name" value="SINGLE-STRANDED DNA-BINDING PROTEIN"/>
    <property type="match status" value="1"/>
</dbReference>
<dbReference type="Gene3D" id="2.40.50.140">
    <property type="entry name" value="Nucleic acid-binding proteins"/>
    <property type="match status" value="1"/>
</dbReference>